<keyword evidence="1" id="KW-0472">Membrane</keyword>
<dbReference type="InterPro" id="IPR003599">
    <property type="entry name" value="Ig_sub"/>
</dbReference>
<dbReference type="PANTHER" id="PTHR11422">
    <property type="entry name" value="T-CELL SURFACE GLYCOPROTEIN CD4"/>
    <property type="match status" value="1"/>
</dbReference>
<dbReference type="InterPro" id="IPR036179">
    <property type="entry name" value="Ig-like_dom_sf"/>
</dbReference>
<proteinExistence type="predicted"/>
<dbReference type="Proteomes" id="UP001314229">
    <property type="component" value="Unassembled WGS sequence"/>
</dbReference>
<dbReference type="GO" id="GO:0009897">
    <property type="term" value="C:external side of plasma membrane"/>
    <property type="evidence" value="ECO:0007669"/>
    <property type="project" value="TreeGrafter"/>
</dbReference>
<evidence type="ECO:0000259" key="2">
    <source>
        <dbReference type="PROSITE" id="PS50835"/>
    </source>
</evidence>
<dbReference type="SMART" id="SM00409">
    <property type="entry name" value="IG"/>
    <property type="match status" value="2"/>
</dbReference>
<dbReference type="EMBL" id="CAWUFR010000842">
    <property type="protein sequence ID" value="CAK6981535.1"/>
    <property type="molecule type" value="Genomic_DNA"/>
</dbReference>
<dbReference type="AlphaFoldDB" id="A0AAV1QDS0"/>
<evidence type="ECO:0000313" key="3">
    <source>
        <dbReference type="EMBL" id="CAK6981535.1"/>
    </source>
</evidence>
<dbReference type="GO" id="GO:0042110">
    <property type="term" value="P:T cell activation"/>
    <property type="evidence" value="ECO:0007669"/>
    <property type="project" value="TreeGrafter"/>
</dbReference>
<name>A0AAV1QDS0_SCOSC</name>
<dbReference type="Gene3D" id="2.60.40.10">
    <property type="entry name" value="Immunoglobulins"/>
    <property type="match status" value="1"/>
</dbReference>
<dbReference type="InterPro" id="IPR007110">
    <property type="entry name" value="Ig-like_dom"/>
</dbReference>
<keyword evidence="1" id="KW-1133">Transmembrane helix</keyword>
<keyword evidence="1" id="KW-0812">Transmembrane</keyword>
<dbReference type="GO" id="GO:0042289">
    <property type="term" value="F:MHC class II protein binding"/>
    <property type="evidence" value="ECO:0007669"/>
    <property type="project" value="TreeGrafter"/>
</dbReference>
<dbReference type="InterPro" id="IPR013783">
    <property type="entry name" value="Ig-like_fold"/>
</dbReference>
<sequence length="286" mass="31851">MFLKMISKTEYRLSRVSCKEDTLFVYRRIGGEAILPCTNLESPVCSSVSWKLYKGGHVTYTTEVNKGEVNKDSDKSSRMSLTSNCSLNLRDLKFKDAGNYICMLHEQCTTNVYLSILAITTSSSISDLQPGGNLSLNCILLSYYDAGSCKAYSKVFTLSWTAEDGSQLTDNSRATDQNRCNVTLVTELQREDNMRRWKCQVNTTESSPAAFLDFTSIFLLEQLPPTTQNQTSVAPAVECPIHLPISRIMLCVALPLMVIVVGVFTRRPNHQSAKRSAAGIELRVLN</sequence>
<dbReference type="InterPro" id="IPR013106">
    <property type="entry name" value="Ig_V-set"/>
</dbReference>
<feature type="transmembrane region" description="Helical" evidence="1">
    <location>
        <begin position="245"/>
        <end position="265"/>
    </location>
</feature>
<comment type="caution">
    <text evidence="3">The sequence shown here is derived from an EMBL/GenBank/DDBJ whole genome shotgun (WGS) entry which is preliminary data.</text>
</comment>
<dbReference type="GO" id="GO:0070374">
    <property type="term" value="P:positive regulation of ERK1 and ERK2 cascade"/>
    <property type="evidence" value="ECO:0007669"/>
    <property type="project" value="TreeGrafter"/>
</dbReference>
<evidence type="ECO:0000313" key="4">
    <source>
        <dbReference type="Proteomes" id="UP001314229"/>
    </source>
</evidence>
<dbReference type="GO" id="GO:1990782">
    <property type="term" value="F:protein tyrosine kinase binding"/>
    <property type="evidence" value="ECO:0007669"/>
    <property type="project" value="TreeGrafter"/>
</dbReference>
<keyword evidence="4" id="KW-1185">Reference proteome</keyword>
<dbReference type="PROSITE" id="PS50835">
    <property type="entry name" value="IG_LIKE"/>
    <property type="match status" value="1"/>
</dbReference>
<protein>
    <recommendedName>
        <fullName evidence="2">Ig-like domain-containing protein</fullName>
    </recommendedName>
</protein>
<dbReference type="GO" id="GO:0045121">
    <property type="term" value="C:membrane raft"/>
    <property type="evidence" value="ECO:0007669"/>
    <property type="project" value="TreeGrafter"/>
</dbReference>
<evidence type="ECO:0000256" key="1">
    <source>
        <dbReference type="SAM" id="Phobius"/>
    </source>
</evidence>
<gene>
    <name evidence="3" type="ORF">FSCOSCO3_A037902</name>
</gene>
<dbReference type="SUPFAM" id="SSF48726">
    <property type="entry name" value="Immunoglobulin"/>
    <property type="match status" value="1"/>
</dbReference>
<organism evidence="3 4">
    <name type="scientific">Scomber scombrus</name>
    <name type="common">Atlantic mackerel</name>
    <name type="synonym">Scomber vernalis</name>
    <dbReference type="NCBI Taxonomy" id="13677"/>
    <lineage>
        <taxon>Eukaryota</taxon>
        <taxon>Metazoa</taxon>
        <taxon>Chordata</taxon>
        <taxon>Craniata</taxon>
        <taxon>Vertebrata</taxon>
        <taxon>Euteleostomi</taxon>
        <taxon>Actinopterygii</taxon>
        <taxon>Neopterygii</taxon>
        <taxon>Teleostei</taxon>
        <taxon>Neoteleostei</taxon>
        <taxon>Acanthomorphata</taxon>
        <taxon>Pelagiaria</taxon>
        <taxon>Scombriformes</taxon>
        <taxon>Scombridae</taxon>
        <taxon>Scomber</taxon>
    </lineage>
</organism>
<feature type="domain" description="Ig-like" evidence="2">
    <location>
        <begin position="30"/>
        <end position="126"/>
    </location>
</feature>
<accession>A0AAV1QDS0</accession>
<dbReference type="GO" id="GO:0035723">
    <property type="term" value="P:interleukin-15-mediated signaling pathway"/>
    <property type="evidence" value="ECO:0007669"/>
    <property type="project" value="TreeGrafter"/>
</dbReference>
<dbReference type="PANTHER" id="PTHR11422:SF5">
    <property type="entry name" value="DIVERSE IMMUNOGLOBULIN DOMAIN-CONTAINING PROTEIN 1.1 ISOFORM X1-RELATED"/>
    <property type="match status" value="1"/>
</dbReference>
<dbReference type="Pfam" id="PF07686">
    <property type="entry name" value="V-set"/>
    <property type="match status" value="1"/>
</dbReference>
<reference evidence="3 4" key="1">
    <citation type="submission" date="2024-01" db="EMBL/GenBank/DDBJ databases">
        <authorList>
            <person name="Alioto T."/>
            <person name="Alioto T."/>
            <person name="Gomez Garrido J."/>
        </authorList>
    </citation>
    <scope>NUCLEOTIDE SEQUENCE [LARGE SCALE GENOMIC DNA]</scope>
</reference>